<feature type="non-terminal residue" evidence="2">
    <location>
        <position position="1"/>
    </location>
</feature>
<organism evidence="2">
    <name type="scientific">Arion vulgaris</name>
    <dbReference type="NCBI Taxonomy" id="1028688"/>
    <lineage>
        <taxon>Eukaryota</taxon>
        <taxon>Metazoa</taxon>
        <taxon>Spiralia</taxon>
        <taxon>Lophotrochozoa</taxon>
        <taxon>Mollusca</taxon>
        <taxon>Gastropoda</taxon>
        <taxon>Heterobranchia</taxon>
        <taxon>Euthyneura</taxon>
        <taxon>Panpulmonata</taxon>
        <taxon>Eupulmonata</taxon>
        <taxon>Stylommatophora</taxon>
        <taxon>Helicina</taxon>
        <taxon>Arionoidea</taxon>
        <taxon>Arionidae</taxon>
        <taxon>Arion</taxon>
    </lineage>
</organism>
<accession>A0A0B7BH73</accession>
<proteinExistence type="predicted"/>
<evidence type="ECO:0000313" key="2">
    <source>
        <dbReference type="EMBL" id="CEK91671.1"/>
    </source>
</evidence>
<evidence type="ECO:0000256" key="1">
    <source>
        <dbReference type="SAM" id="Phobius"/>
    </source>
</evidence>
<dbReference type="EMBL" id="HACG01044806">
    <property type="protein sequence ID" value="CEK91671.1"/>
    <property type="molecule type" value="Transcribed_RNA"/>
</dbReference>
<dbReference type="AlphaFoldDB" id="A0A0B7BH73"/>
<keyword evidence="1" id="KW-0472">Membrane</keyword>
<gene>
    <name evidence="2" type="primary">ORF184217</name>
</gene>
<protein>
    <submittedName>
        <fullName evidence="2">Uncharacterized protein</fullName>
    </submittedName>
</protein>
<reference evidence="2" key="1">
    <citation type="submission" date="2014-12" db="EMBL/GenBank/DDBJ databases">
        <title>Insight into the proteome of Arion vulgaris.</title>
        <authorList>
            <person name="Aradska J."/>
            <person name="Bulat T."/>
            <person name="Smidak R."/>
            <person name="Sarate P."/>
            <person name="Gangsoo J."/>
            <person name="Sialana F."/>
            <person name="Bilban M."/>
            <person name="Lubec G."/>
        </authorList>
    </citation>
    <scope>NUCLEOTIDE SEQUENCE</scope>
    <source>
        <tissue evidence="2">Skin</tissue>
    </source>
</reference>
<sequence>LYNLEFRLPFDAMGDKLSVILYISWLFLLNMALSFYSIYASFAPATFSHHPVNGHSKSILEIKYNLALLWFQSFVLAH</sequence>
<name>A0A0B7BH73_9EUPU</name>
<keyword evidence="1" id="KW-1133">Transmembrane helix</keyword>
<keyword evidence="1" id="KW-0812">Transmembrane</keyword>
<feature type="transmembrane region" description="Helical" evidence="1">
    <location>
        <begin position="20"/>
        <end position="39"/>
    </location>
</feature>